<accession>A0A8J3F136</accession>
<keyword evidence="2" id="KW-0472">Membrane</keyword>
<feature type="compositionally biased region" description="Basic and acidic residues" evidence="1">
    <location>
        <begin position="55"/>
        <end position="68"/>
    </location>
</feature>
<keyword evidence="4" id="KW-1185">Reference proteome</keyword>
<feature type="transmembrane region" description="Helical" evidence="2">
    <location>
        <begin position="22"/>
        <end position="45"/>
    </location>
</feature>
<evidence type="ECO:0000313" key="3">
    <source>
        <dbReference type="EMBL" id="GGI16534.1"/>
    </source>
</evidence>
<protein>
    <recommendedName>
        <fullName evidence="5">Transmembrane protein</fullName>
    </recommendedName>
</protein>
<evidence type="ECO:0000313" key="4">
    <source>
        <dbReference type="Proteomes" id="UP000642180"/>
    </source>
</evidence>
<evidence type="ECO:0008006" key="5">
    <source>
        <dbReference type="Google" id="ProtNLM"/>
    </source>
</evidence>
<organism evidence="3 4">
    <name type="scientific">Oxalicibacterium faecigallinarum</name>
    <dbReference type="NCBI Taxonomy" id="573741"/>
    <lineage>
        <taxon>Bacteria</taxon>
        <taxon>Pseudomonadati</taxon>
        <taxon>Pseudomonadota</taxon>
        <taxon>Betaproteobacteria</taxon>
        <taxon>Burkholderiales</taxon>
        <taxon>Oxalobacteraceae</taxon>
        <taxon>Oxalicibacterium</taxon>
    </lineage>
</organism>
<name>A0A8J3F136_9BURK</name>
<dbReference type="RefSeq" id="WP_188379646.1">
    <property type="nucleotide sequence ID" value="NZ_BMDI01000001.1"/>
</dbReference>
<sequence>MYIILIAWIYVVFMMAITETSAVAGVLTFLLYGVLPASIIFYIGTSGKRKTLRQRQQEKDNAEKKARASSEAQDN</sequence>
<dbReference type="EMBL" id="BMDI01000001">
    <property type="protein sequence ID" value="GGI16534.1"/>
    <property type="molecule type" value="Genomic_DNA"/>
</dbReference>
<evidence type="ECO:0000256" key="2">
    <source>
        <dbReference type="SAM" id="Phobius"/>
    </source>
</evidence>
<keyword evidence="2" id="KW-1133">Transmembrane helix</keyword>
<dbReference type="Proteomes" id="UP000642180">
    <property type="component" value="Unassembled WGS sequence"/>
</dbReference>
<gene>
    <name evidence="3" type="ORF">GCM10008066_04440</name>
</gene>
<proteinExistence type="predicted"/>
<evidence type="ECO:0000256" key="1">
    <source>
        <dbReference type="SAM" id="MobiDB-lite"/>
    </source>
</evidence>
<comment type="caution">
    <text evidence="3">The sequence shown here is derived from an EMBL/GenBank/DDBJ whole genome shotgun (WGS) entry which is preliminary data.</text>
</comment>
<dbReference type="AlphaFoldDB" id="A0A8J3F136"/>
<reference evidence="4" key="1">
    <citation type="journal article" date="2019" name="Int. J. Syst. Evol. Microbiol.">
        <title>The Global Catalogue of Microorganisms (GCM) 10K type strain sequencing project: providing services to taxonomists for standard genome sequencing and annotation.</title>
        <authorList>
            <consortium name="The Broad Institute Genomics Platform"/>
            <consortium name="The Broad Institute Genome Sequencing Center for Infectious Disease"/>
            <person name="Wu L."/>
            <person name="Ma J."/>
        </authorList>
    </citation>
    <scope>NUCLEOTIDE SEQUENCE [LARGE SCALE GENOMIC DNA]</scope>
    <source>
        <strain evidence="4">CCM 2767</strain>
    </source>
</reference>
<feature type="region of interest" description="Disordered" evidence="1">
    <location>
        <begin position="53"/>
        <end position="75"/>
    </location>
</feature>
<keyword evidence="2" id="KW-0812">Transmembrane</keyword>